<dbReference type="SUPFAM" id="SSF160443">
    <property type="entry name" value="SMR domain-like"/>
    <property type="match status" value="1"/>
</dbReference>
<feature type="compositionally biased region" description="Gly residues" evidence="1">
    <location>
        <begin position="115"/>
        <end position="124"/>
    </location>
</feature>
<name>A0A8H3TTJ9_9TREE</name>
<dbReference type="Pfam" id="PF08590">
    <property type="entry name" value="DUF1771"/>
    <property type="match status" value="1"/>
</dbReference>
<proteinExistence type="predicted"/>
<accession>A0A8H3TTJ9</accession>
<evidence type="ECO:0000256" key="1">
    <source>
        <dbReference type="SAM" id="MobiDB-lite"/>
    </source>
</evidence>
<feature type="domain" description="Smr" evidence="3">
    <location>
        <begin position="214"/>
        <end position="290"/>
    </location>
</feature>
<evidence type="ECO:0000256" key="2">
    <source>
        <dbReference type="SAM" id="SignalP"/>
    </source>
</evidence>
<dbReference type="SMART" id="SM00463">
    <property type="entry name" value="SMR"/>
    <property type="match status" value="1"/>
</dbReference>
<dbReference type="AlphaFoldDB" id="A0A8H3TTJ9"/>
<organism evidence="4 5">
    <name type="scientific">Naganishia liquefaciens</name>
    <dbReference type="NCBI Taxonomy" id="104408"/>
    <lineage>
        <taxon>Eukaryota</taxon>
        <taxon>Fungi</taxon>
        <taxon>Dikarya</taxon>
        <taxon>Basidiomycota</taxon>
        <taxon>Agaricomycotina</taxon>
        <taxon>Tremellomycetes</taxon>
        <taxon>Filobasidiales</taxon>
        <taxon>Filobasidiaceae</taxon>
        <taxon>Naganishia</taxon>
    </lineage>
</organism>
<evidence type="ECO:0000313" key="4">
    <source>
        <dbReference type="EMBL" id="GHJ85969.1"/>
    </source>
</evidence>
<sequence length="317" mass="35082">MAALIVGLINILQKVLCGGGGGNIDGKPNQGNNDYYNNQQQQHNQGFPPLQSNNYPPQQGIGRPPQNAWNGQPHNGQQHNGYQNQQSYGQNYNNNHHGPYQASNQANLQRPNYQGPGGLVGGAIVGPNHKQDANMINQSNTHYTSLRNQARQHGDKAHQYFAQSQAAYKAGDGGRAHELSEMGKAEMRKKDQVDDEAEEWIYRENNTDSPPGTIDLHGLYVKEAVDRTEAAIAEAQRNGQEEIRFIVGKGNHSQDHKAKIKPAIEELMRKYNLSARLDPHNSGVLIVDLNGREEHGRSRNVDAVIGDMSDKNDCVIM</sequence>
<feature type="compositionally biased region" description="Low complexity" evidence="1">
    <location>
        <begin position="29"/>
        <end position="46"/>
    </location>
</feature>
<comment type="caution">
    <text evidence="4">The sequence shown here is derived from an EMBL/GenBank/DDBJ whole genome shotgun (WGS) entry which is preliminary data.</text>
</comment>
<dbReference type="Proteomes" id="UP000620104">
    <property type="component" value="Unassembled WGS sequence"/>
</dbReference>
<feature type="region of interest" description="Disordered" evidence="1">
    <location>
        <begin position="27"/>
        <end position="134"/>
    </location>
</feature>
<keyword evidence="5" id="KW-1185">Reference proteome</keyword>
<feature type="chain" id="PRO_5034897422" description="Smr domain-containing protein" evidence="2">
    <location>
        <begin position="18"/>
        <end position="317"/>
    </location>
</feature>
<dbReference type="Gene3D" id="3.30.1370.110">
    <property type="match status" value="1"/>
</dbReference>
<feature type="compositionally biased region" description="Polar residues" evidence="1">
    <location>
        <begin position="102"/>
        <end position="112"/>
    </location>
</feature>
<dbReference type="PROSITE" id="PS50828">
    <property type="entry name" value="SMR"/>
    <property type="match status" value="1"/>
</dbReference>
<evidence type="ECO:0000313" key="5">
    <source>
        <dbReference type="Proteomes" id="UP000620104"/>
    </source>
</evidence>
<dbReference type="InterPro" id="IPR013899">
    <property type="entry name" value="DUF1771"/>
</dbReference>
<dbReference type="OrthoDB" id="3231855at2759"/>
<dbReference type="PANTHER" id="PTHR47417">
    <property type="entry name" value="SMR DOMAIN-CONTAINING PROTEIN YPL199C"/>
    <property type="match status" value="1"/>
</dbReference>
<reference evidence="4" key="1">
    <citation type="submission" date="2020-07" db="EMBL/GenBank/DDBJ databases">
        <title>Draft Genome Sequence of a Deep-Sea Yeast, Naganishia (Cryptococcus) liquefaciens strain N6.</title>
        <authorList>
            <person name="Han Y.W."/>
            <person name="Kajitani R."/>
            <person name="Morimoto H."/>
            <person name="Parhat M."/>
            <person name="Tsubouchi H."/>
            <person name="Bakenova O."/>
            <person name="Ogata M."/>
            <person name="Argunhan B."/>
            <person name="Aoki R."/>
            <person name="Kajiwara S."/>
            <person name="Itoh T."/>
            <person name="Iwasaki H."/>
        </authorList>
    </citation>
    <scope>NUCLEOTIDE SEQUENCE</scope>
    <source>
        <strain evidence="4">N6</strain>
    </source>
</reference>
<dbReference type="InterPro" id="IPR002625">
    <property type="entry name" value="Smr_dom"/>
</dbReference>
<keyword evidence="2" id="KW-0732">Signal</keyword>
<gene>
    <name evidence="4" type="ORF">NliqN6_2371</name>
</gene>
<dbReference type="EMBL" id="BLZA01000017">
    <property type="protein sequence ID" value="GHJ85969.1"/>
    <property type="molecule type" value="Genomic_DNA"/>
</dbReference>
<dbReference type="Pfam" id="PF01713">
    <property type="entry name" value="Smr"/>
    <property type="match status" value="1"/>
</dbReference>
<evidence type="ECO:0000259" key="3">
    <source>
        <dbReference type="PROSITE" id="PS50828"/>
    </source>
</evidence>
<dbReference type="PANTHER" id="PTHR47417:SF1">
    <property type="entry name" value="SMR DOMAIN-CONTAINING PROTEIN YPL199C"/>
    <property type="match status" value="1"/>
</dbReference>
<dbReference type="InterPro" id="IPR053020">
    <property type="entry name" value="Smr_domain_protein"/>
</dbReference>
<protein>
    <recommendedName>
        <fullName evidence="3">Smr domain-containing protein</fullName>
    </recommendedName>
</protein>
<dbReference type="SMART" id="SM01162">
    <property type="entry name" value="DUF1771"/>
    <property type="match status" value="1"/>
</dbReference>
<dbReference type="InterPro" id="IPR036063">
    <property type="entry name" value="Smr_dom_sf"/>
</dbReference>
<feature type="compositionally biased region" description="Low complexity" evidence="1">
    <location>
        <begin position="70"/>
        <end position="101"/>
    </location>
</feature>
<feature type="signal peptide" evidence="2">
    <location>
        <begin position="1"/>
        <end position="17"/>
    </location>
</feature>